<sequence>MILLENKINIFEKIVFLDKERECREKLKAEQDRIKIELQSKEKELEDMKSEVISRRIHLAKRQGSERITQANEEGRILELQKDEELLSELIQELCEKAFNFTKTEEYEYFIEGVFKRAIEDIGPGEYKVEILKEDEEKFTKKFREIGEKKGMKLEFQELSLRDIGGFTLSNFENTYVIDCTLRNKIEDSRYDIGKLLHFALKKAGEDK</sequence>
<dbReference type="Proteomes" id="UP000288812">
    <property type="component" value="Unassembled WGS sequence"/>
</dbReference>
<evidence type="ECO:0000313" key="3">
    <source>
        <dbReference type="Proteomes" id="UP000288812"/>
    </source>
</evidence>
<gene>
    <name evidence="2" type="ORF">EF514_00225</name>
</gene>
<reference evidence="2 3" key="1">
    <citation type="submission" date="2018-11" db="EMBL/GenBank/DDBJ databases">
        <title>Genome sequencing and assembly of Anaerosphaera sp. nov., GS7-6-2.</title>
        <authorList>
            <person name="Rettenmaier R."/>
            <person name="Liebl W."/>
            <person name="Zverlov V."/>
        </authorList>
    </citation>
    <scope>NUCLEOTIDE SEQUENCE [LARGE SCALE GENOMIC DNA]</scope>
    <source>
        <strain evidence="2 3">GS7-6-2</strain>
    </source>
</reference>
<feature type="coiled-coil region" evidence="1">
    <location>
        <begin position="17"/>
        <end position="51"/>
    </location>
</feature>
<evidence type="ECO:0000313" key="2">
    <source>
        <dbReference type="EMBL" id="RVU55676.1"/>
    </source>
</evidence>
<comment type="caution">
    <text evidence="2">The sequence shown here is derived from an EMBL/GenBank/DDBJ whole genome shotgun (WGS) entry which is preliminary data.</text>
</comment>
<evidence type="ECO:0000256" key="1">
    <source>
        <dbReference type="SAM" id="Coils"/>
    </source>
</evidence>
<dbReference type="RefSeq" id="WP_127722624.1">
    <property type="nucleotide sequence ID" value="NZ_RLIH01000001.1"/>
</dbReference>
<proteinExistence type="predicted"/>
<dbReference type="AlphaFoldDB" id="A0A437S987"/>
<evidence type="ECO:0008006" key="4">
    <source>
        <dbReference type="Google" id="ProtNLM"/>
    </source>
</evidence>
<dbReference type="SUPFAM" id="SSF160527">
    <property type="entry name" value="V-type ATPase subunit E-like"/>
    <property type="match status" value="1"/>
</dbReference>
<name>A0A437S987_9FIRM</name>
<dbReference type="Gene3D" id="3.30.2320.30">
    <property type="entry name" value="ATP synthase, E subunit, C-terminal"/>
    <property type="match status" value="1"/>
</dbReference>
<keyword evidence="3" id="KW-1185">Reference proteome</keyword>
<dbReference type="OrthoDB" id="1725377at2"/>
<keyword evidence="1" id="KW-0175">Coiled coil</keyword>
<dbReference type="EMBL" id="RLIH01000001">
    <property type="protein sequence ID" value="RVU55676.1"/>
    <property type="molecule type" value="Genomic_DNA"/>
</dbReference>
<accession>A0A437S987</accession>
<dbReference type="InterPro" id="IPR038495">
    <property type="entry name" value="ATPase_E_C"/>
</dbReference>
<organism evidence="2 3">
    <name type="scientific">Anaerosphaera multitolerans</name>
    <dbReference type="NCBI Taxonomy" id="2487351"/>
    <lineage>
        <taxon>Bacteria</taxon>
        <taxon>Bacillati</taxon>
        <taxon>Bacillota</taxon>
        <taxon>Tissierellia</taxon>
        <taxon>Tissierellales</taxon>
        <taxon>Peptoniphilaceae</taxon>
        <taxon>Anaerosphaera</taxon>
    </lineage>
</organism>
<protein>
    <recommendedName>
        <fullName evidence="4">ATPase</fullName>
    </recommendedName>
</protein>